<name>A0A9Q9ID33_9ACTN</name>
<evidence type="ECO:0000313" key="2">
    <source>
        <dbReference type="Proteomes" id="UP001058003"/>
    </source>
</evidence>
<keyword evidence="2" id="KW-1185">Reference proteome</keyword>
<dbReference type="KEGG" id="daur:Daura_29715"/>
<dbReference type="RefSeq" id="WP_033360798.1">
    <property type="nucleotide sequence ID" value="NZ_CP073767.1"/>
</dbReference>
<organism evidence="1 2">
    <name type="scientific">Dactylosporangium aurantiacum</name>
    <dbReference type="NCBI Taxonomy" id="35754"/>
    <lineage>
        <taxon>Bacteria</taxon>
        <taxon>Bacillati</taxon>
        <taxon>Actinomycetota</taxon>
        <taxon>Actinomycetes</taxon>
        <taxon>Micromonosporales</taxon>
        <taxon>Micromonosporaceae</taxon>
        <taxon>Dactylosporangium</taxon>
    </lineage>
</organism>
<dbReference type="AlphaFoldDB" id="A0A9Q9ID33"/>
<sequence length="63" mass="6160">MSLIADRRPPRELAVANAAPEVRAAAARVIGADTDDGVARWIAGASAAAARSGGAAGRHPAGA</sequence>
<gene>
    <name evidence="1" type="ORF">Daura_29715</name>
</gene>
<proteinExistence type="predicted"/>
<accession>A0A9Q9ID33</accession>
<protein>
    <submittedName>
        <fullName evidence="1">Uncharacterized protein</fullName>
    </submittedName>
</protein>
<reference evidence="1" key="1">
    <citation type="submission" date="2021-04" db="EMBL/GenBank/DDBJ databases">
        <title>Dactylosporangium aurantiacum NRRL B-8018 full assembly.</title>
        <authorList>
            <person name="Hartkoorn R.C."/>
            <person name="Beaudoing E."/>
            <person name="Hot D."/>
        </authorList>
    </citation>
    <scope>NUCLEOTIDE SEQUENCE</scope>
    <source>
        <strain evidence="1">NRRL B-8018</strain>
    </source>
</reference>
<evidence type="ECO:0000313" key="1">
    <source>
        <dbReference type="EMBL" id="UWZ50968.1"/>
    </source>
</evidence>
<dbReference type="Proteomes" id="UP001058003">
    <property type="component" value="Chromosome"/>
</dbReference>
<dbReference type="EMBL" id="CP073767">
    <property type="protein sequence ID" value="UWZ50968.1"/>
    <property type="molecule type" value="Genomic_DNA"/>
</dbReference>